<dbReference type="RefSeq" id="WP_147391443.1">
    <property type="nucleotide sequence ID" value="NZ_AQHF01000032.1"/>
</dbReference>
<dbReference type="AlphaFoldDB" id="A0A8I0MY73"/>
<gene>
    <name evidence="5" type="ORF">PPEP_a4505</name>
</gene>
<keyword evidence="6" id="KW-1185">Reference proteome</keyword>
<organism evidence="5 6">
    <name type="scientific">Pseudoalteromonas peptidolytica F12-50-A1</name>
    <dbReference type="NCBI Taxonomy" id="1315280"/>
    <lineage>
        <taxon>Bacteria</taxon>
        <taxon>Pseudomonadati</taxon>
        <taxon>Pseudomonadota</taxon>
        <taxon>Gammaproteobacteria</taxon>
        <taxon>Alteromonadales</taxon>
        <taxon>Pseudoalteromonadaceae</taxon>
        <taxon>Pseudoalteromonas</taxon>
    </lineage>
</organism>
<accession>A0A8I0MY73</accession>
<proteinExistence type="predicted"/>
<dbReference type="Pfam" id="PF05175">
    <property type="entry name" value="MTS"/>
    <property type="match status" value="1"/>
</dbReference>
<protein>
    <recommendedName>
        <fullName evidence="4">Methyltransferase small domain-containing protein</fullName>
    </recommendedName>
</protein>
<evidence type="ECO:0000259" key="4">
    <source>
        <dbReference type="Pfam" id="PF05175"/>
    </source>
</evidence>
<keyword evidence="1" id="KW-0489">Methyltransferase</keyword>
<evidence type="ECO:0000313" key="6">
    <source>
        <dbReference type="Proteomes" id="UP000660708"/>
    </source>
</evidence>
<dbReference type="PROSITE" id="PS00092">
    <property type="entry name" value="N6_MTASE"/>
    <property type="match status" value="1"/>
</dbReference>
<dbReference type="GO" id="GO:0008170">
    <property type="term" value="F:N-methyltransferase activity"/>
    <property type="evidence" value="ECO:0007669"/>
    <property type="project" value="UniProtKB-ARBA"/>
</dbReference>
<evidence type="ECO:0000313" key="5">
    <source>
        <dbReference type="EMBL" id="MBE0348232.1"/>
    </source>
</evidence>
<dbReference type="EMBL" id="AQHF01000032">
    <property type="protein sequence ID" value="MBE0348232.1"/>
    <property type="molecule type" value="Genomic_DNA"/>
</dbReference>
<dbReference type="InterPro" id="IPR002052">
    <property type="entry name" value="DNA_methylase_N6_adenine_CS"/>
</dbReference>
<dbReference type="InterPro" id="IPR029063">
    <property type="entry name" value="SAM-dependent_MTases_sf"/>
</dbReference>
<reference evidence="5 6" key="1">
    <citation type="submission" date="2015-06" db="EMBL/GenBank/DDBJ databases">
        <title>Genome sequence of Pseudoalteromonas peptidolytica.</title>
        <authorList>
            <person name="Xie B.-B."/>
            <person name="Rong J.-C."/>
            <person name="Qin Q.-L."/>
            <person name="Zhang Y.-Z."/>
        </authorList>
    </citation>
    <scope>NUCLEOTIDE SEQUENCE [LARGE SCALE GENOMIC DNA]</scope>
    <source>
        <strain evidence="5 6">F12-50-A1</strain>
    </source>
</reference>
<dbReference type="InterPro" id="IPR007848">
    <property type="entry name" value="Small_mtfrase_dom"/>
</dbReference>
<dbReference type="Proteomes" id="UP000660708">
    <property type="component" value="Unassembled WGS sequence"/>
</dbReference>
<keyword evidence="2" id="KW-0808">Transferase</keyword>
<evidence type="ECO:0000256" key="3">
    <source>
        <dbReference type="ARBA" id="ARBA00022691"/>
    </source>
</evidence>
<dbReference type="PRINTS" id="PR00507">
    <property type="entry name" value="N12N6MTFRASE"/>
</dbReference>
<feature type="domain" description="Methyltransferase small" evidence="4">
    <location>
        <begin position="103"/>
        <end position="192"/>
    </location>
</feature>
<comment type="caution">
    <text evidence="5">The sequence shown here is derived from an EMBL/GenBank/DDBJ whole genome shotgun (WGS) entry which is preliminary data.</text>
</comment>
<dbReference type="CDD" id="cd02440">
    <property type="entry name" value="AdoMet_MTases"/>
    <property type="match status" value="1"/>
</dbReference>
<sequence>MIKSDVIESISLMKPQGNRLELPSDIKFENYAQVKNALIKAGGKYKRCGFEFTSDAAEMQQRLTSGEVVNDAKKYQYFPTPTPLAKRMVEMANIRASDYCLEPSAGQGSIAAIIRKKSEKLTCIELSHENVKVLKSLGIESLHDDFLKFNCDQRFDKIVANPPFAKNQDIDHVRHMYSLLNDGGRIVTVMSKSWVFGNQKKQVNFRQWLNSTGAKIEELGSGEFKESGTNVSSMLVTIDKTA</sequence>
<dbReference type="GO" id="GO:0003676">
    <property type="term" value="F:nucleic acid binding"/>
    <property type="evidence" value="ECO:0007669"/>
    <property type="project" value="InterPro"/>
</dbReference>
<dbReference type="GO" id="GO:0032259">
    <property type="term" value="P:methylation"/>
    <property type="evidence" value="ECO:0007669"/>
    <property type="project" value="UniProtKB-KW"/>
</dbReference>
<evidence type="ECO:0000256" key="2">
    <source>
        <dbReference type="ARBA" id="ARBA00022679"/>
    </source>
</evidence>
<dbReference type="SUPFAM" id="SSF53335">
    <property type="entry name" value="S-adenosyl-L-methionine-dependent methyltransferases"/>
    <property type="match status" value="1"/>
</dbReference>
<dbReference type="GO" id="GO:0008757">
    <property type="term" value="F:S-adenosylmethionine-dependent methyltransferase activity"/>
    <property type="evidence" value="ECO:0007669"/>
    <property type="project" value="UniProtKB-ARBA"/>
</dbReference>
<name>A0A8I0MY73_9GAMM</name>
<keyword evidence="3" id="KW-0949">S-adenosyl-L-methionine</keyword>
<dbReference type="Gene3D" id="3.40.50.150">
    <property type="entry name" value="Vaccinia Virus protein VP39"/>
    <property type="match status" value="1"/>
</dbReference>
<evidence type="ECO:0000256" key="1">
    <source>
        <dbReference type="ARBA" id="ARBA00022603"/>
    </source>
</evidence>